<gene>
    <name evidence="1" type="ORF">CDAR_407561</name>
</gene>
<reference evidence="1 2" key="1">
    <citation type="submission" date="2021-06" db="EMBL/GenBank/DDBJ databases">
        <title>Caerostris darwini draft genome.</title>
        <authorList>
            <person name="Kono N."/>
            <person name="Arakawa K."/>
        </authorList>
    </citation>
    <scope>NUCLEOTIDE SEQUENCE [LARGE SCALE GENOMIC DNA]</scope>
</reference>
<proteinExistence type="predicted"/>
<accession>A0AAV4Q0X6</accession>
<protein>
    <submittedName>
        <fullName evidence="1">Uncharacterized protein</fullName>
    </submittedName>
</protein>
<sequence length="100" mass="11451">MGFEALVCIFSRSRQLFSGISVLLKGDHHTDRLLRTSLLPPPRNSFSVHFLAFLFAFEEEKPHSGEKGNFVAMLVALIRNFTGKVLLRDDDDFGKKKRER</sequence>
<organism evidence="1 2">
    <name type="scientific">Caerostris darwini</name>
    <dbReference type="NCBI Taxonomy" id="1538125"/>
    <lineage>
        <taxon>Eukaryota</taxon>
        <taxon>Metazoa</taxon>
        <taxon>Ecdysozoa</taxon>
        <taxon>Arthropoda</taxon>
        <taxon>Chelicerata</taxon>
        <taxon>Arachnida</taxon>
        <taxon>Araneae</taxon>
        <taxon>Araneomorphae</taxon>
        <taxon>Entelegynae</taxon>
        <taxon>Araneoidea</taxon>
        <taxon>Araneidae</taxon>
        <taxon>Caerostris</taxon>
    </lineage>
</organism>
<dbReference type="AlphaFoldDB" id="A0AAV4Q0X6"/>
<evidence type="ECO:0000313" key="1">
    <source>
        <dbReference type="EMBL" id="GIY02974.1"/>
    </source>
</evidence>
<dbReference type="Proteomes" id="UP001054837">
    <property type="component" value="Unassembled WGS sequence"/>
</dbReference>
<name>A0AAV4Q0X6_9ARAC</name>
<keyword evidence="2" id="KW-1185">Reference proteome</keyword>
<dbReference type="EMBL" id="BPLQ01003766">
    <property type="protein sequence ID" value="GIY02974.1"/>
    <property type="molecule type" value="Genomic_DNA"/>
</dbReference>
<evidence type="ECO:0000313" key="2">
    <source>
        <dbReference type="Proteomes" id="UP001054837"/>
    </source>
</evidence>
<comment type="caution">
    <text evidence="1">The sequence shown here is derived from an EMBL/GenBank/DDBJ whole genome shotgun (WGS) entry which is preliminary data.</text>
</comment>